<proteinExistence type="predicted"/>
<keyword evidence="3" id="KW-1185">Reference proteome</keyword>
<evidence type="ECO:0000256" key="1">
    <source>
        <dbReference type="SAM" id="MobiDB-lite"/>
    </source>
</evidence>
<dbReference type="EMBL" id="CP093846">
    <property type="protein sequence ID" value="UNS97689.1"/>
    <property type="molecule type" value="Genomic_DNA"/>
</dbReference>
<name>A0ABY3XTI7_9ACTN</name>
<evidence type="ECO:0000313" key="3">
    <source>
        <dbReference type="Proteomes" id="UP001202244"/>
    </source>
</evidence>
<feature type="region of interest" description="Disordered" evidence="1">
    <location>
        <begin position="43"/>
        <end position="67"/>
    </location>
</feature>
<gene>
    <name evidence="2" type="ORF">MMF93_15240</name>
</gene>
<sequence length="67" mass="6940">MGHNRLSQLGRVRAAPSAGITVPRRTQVGTAYAAVLGARAEHARTSSHAVRRIAAPSPRSSAVPVGE</sequence>
<evidence type="ECO:0000313" key="2">
    <source>
        <dbReference type="EMBL" id="UNS97689.1"/>
    </source>
</evidence>
<reference evidence="2 3" key="1">
    <citation type="journal article" date="2023" name="Microbiol. Spectr.">
        <title>Synergy between Genome Mining, Metabolomics, and Bioinformatics Uncovers Antibacterial Chlorinated Carbazole Alkaloids and Their Biosynthetic Gene Cluster from Streptomyces tubbatahanensis sp. nov., a Novel Actinomycete Isolated from Sulu Sea, Philippines.</title>
        <authorList>
            <person name="Tenebro C.P."/>
            <person name="Trono D.J.V.L."/>
            <person name="Balida L.A.P."/>
            <person name="Bayog L.K.A."/>
            <person name="Bruna J.R."/>
            <person name="Sabido E.M."/>
            <person name="Caspe D.P.C."/>
            <person name="de Los Santos E.L.C."/>
            <person name="Saludes J.P."/>
            <person name="Dalisay D.S."/>
        </authorList>
    </citation>
    <scope>NUCLEOTIDE SEQUENCE [LARGE SCALE GENOMIC DNA]</scope>
    <source>
        <strain evidence="2 3">DSD3025</strain>
    </source>
</reference>
<protein>
    <submittedName>
        <fullName evidence="2">Uncharacterized protein</fullName>
    </submittedName>
</protein>
<dbReference type="RefSeq" id="WP_242751836.1">
    <property type="nucleotide sequence ID" value="NZ_CP093846.1"/>
</dbReference>
<organism evidence="2 3">
    <name type="scientific">Streptomyces tubbatahanensis</name>
    <dbReference type="NCBI Taxonomy" id="2923272"/>
    <lineage>
        <taxon>Bacteria</taxon>
        <taxon>Bacillati</taxon>
        <taxon>Actinomycetota</taxon>
        <taxon>Actinomycetes</taxon>
        <taxon>Kitasatosporales</taxon>
        <taxon>Streptomycetaceae</taxon>
        <taxon>Streptomyces</taxon>
    </lineage>
</organism>
<accession>A0ABY3XTI7</accession>
<dbReference type="Proteomes" id="UP001202244">
    <property type="component" value="Chromosome"/>
</dbReference>